<dbReference type="EMBL" id="JAUEPU010000075">
    <property type="protein sequence ID" value="KAK0481077.1"/>
    <property type="molecule type" value="Genomic_DNA"/>
</dbReference>
<evidence type="ECO:0000313" key="1">
    <source>
        <dbReference type="EMBL" id="KAK0481077.1"/>
    </source>
</evidence>
<name>A0AA39U9G0_9AGAR</name>
<gene>
    <name evidence="1" type="ORF">EDD18DRAFT_1085541</name>
</gene>
<reference evidence="1" key="1">
    <citation type="submission" date="2023-06" db="EMBL/GenBank/DDBJ databases">
        <authorList>
            <consortium name="Lawrence Berkeley National Laboratory"/>
            <person name="Ahrendt S."/>
            <person name="Sahu N."/>
            <person name="Indic B."/>
            <person name="Wong-Bajracharya J."/>
            <person name="Merenyi Z."/>
            <person name="Ke H.-M."/>
            <person name="Monk M."/>
            <person name="Kocsube S."/>
            <person name="Drula E."/>
            <person name="Lipzen A."/>
            <person name="Balint B."/>
            <person name="Henrissat B."/>
            <person name="Andreopoulos B."/>
            <person name="Martin F.M."/>
            <person name="Harder C.B."/>
            <person name="Rigling D."/>
            <person name="Ford K.L."/>
            <person name="Foster G.D."/>
            <person name="Pangilinan J."/>
            <person name="Papanicolaou A."/>
            <person name="Barry K."/>
            <person name="LaButti K."/>
            <person name="Viragh M."/>
            <person name="Koriabine M."/>
            <person name="Yan M."/>
            <person name="Riley R."/>
            <person name="Champramary S."/>
            <person name="Plett K.L."/>
            <person name="Tsai I.J."/>
            <person name="Slot J."/>
            <person name="Sipos G."/>
            <person name="Plett J."/>
            <person name="Nagy L.G."/>
            <person name="Grigoriev I.V."/>
        </authorList>
    </citation>
    <scope>NUCLEOTIDE SEQUENCE</scope>
    <source>
        <strain evidence="1">HWK02</strain>
    </source>
</reference>
<protein>
    <submittedName>
        <fullName evidence="1">Uncharacterized protein</fullName>
    </submittedName>
</protein>
<feature type="non-terminal residue" evidence="1">
    <location>
        <position position="1"/>
    </location>
</feature>
<dbReference type="Proteomes" id="UP001175228">
    <property type="component" value="Unassembled WGS sequence"/>
</dbReference>
<accession>A0AA39U9G0</accession>
<dbReference type="AlphaFoldDB" id="A0AA39U9G0"/>
<comment type="caution">
    <text evidence="1">The sequence shown here is derived from an EMBL/GenBank/DDBJ whole genome shotgun (WGS) entry which is preliminary data.</text>
</comment>
<keyword evidence="2" id="KW-1185">Reference proteome</keyword>
<evidence type="ECO:0000313" key="2">
    <source>
        <dbReference type="Proteomes" id="UP001175228"/>
    </source>
</evidence>
<sequence>CPLCPDYADAIWKYNLHLHITHCHPTVNVMLYKDLRGMSLEECMLMKKEYLTTPHQIRKKKNRHGNTLHIS</sequence>
<organism evidence="1 2">
    <name type="scientific">Armillaria luteobubalina</name>
    <dbReference type="NCBI Taxonomy" id="153913"/>
    <lineage>
        <taxon>Eukaryota</taxon>
        <taxon>Fungi</taxon>
        <taxon>Dikarya</taxon>
        <taxon>Basidiomycota</taxon>
        <taxon>Agaricomycotina</taxon>
        <taxon>Agaricomycetes</taxon>
        <taxon>Agaricomycetidae</taxon>
        <taxon>Agaricales</taxon>
        <taxon>Marasmiineae</taxon>
        <taxon>Physalacriaceae</taxon>
        <taxon>Armillaria</taxon>
    </lineage>
</organism>
<proteinExistence type="predicted"/>